<dbReference type="EMBL" id="FNWL01000001">
    <property type="protein sequence ID" value="SEH10736.1"/>
    <property type="molecule type" value="Genomic_DNA"/>
</dbReference>
<keyword evidence="3" id="KW-1185">Reference proteome</keyword>
<dbReference type="Proteomes" id="UP000199112">
    <property type="component" value="Unassembled WGS sequence"/>
</dbReference>
<gene>
    <name evidence="2" type="ORF">SAMN04487967_0037</name>
</gene>
<dbReference type="RefSeq" id="WP_175459647.1">
    <property type="nucleotide sequence ID" value="NZ_FNWL01000001.1"/>
</dbReference>
<dbReference type="AlphaFoldDB" id="A0A1H6FIS1"/>
<feature type="transmembrane region" description="Helical" evidence="1">
    <location>
        <begin position="6"/>
        <end position="28"/>
    </location>
</feature>
<protein>
    <submittedName>
        <fullName evidence="2">Uncharacterized protein</fullName>
    </submittedName>
</protein>
<evidence type="ECO:0000313" key="2">
    <source>
        <dbReference type="EMBL" id="SEH10736.1"/>
    </source>
</evidence>
<name>A0A1H6FIS1_9EURY</name>
<organism evidence="2 3">
    <name type="scientific">Natronorubrum sediminis</name>
    <dbReference type="NCBI Taxonomy" id="640943"/>
    <lineage>
        <taxon>Archaea</taxon>
        <taxon>Methanobacteriati</taxon>
        <taxon>Methanobacteriota</taxon>
        <taxon>Stenosarchaea group</taxon>
        <taxon>Halobacteria</taxon>
        <taxon>Halobacteriales</taxon>
        <taxon>Natrialbaceae</taxon>
        <taxon>Natronorubrum</taxon>
    </lineage>
</organism>
<keyword evidence="1" id="KW-0812">Transmembrane</keyword>
<keyword evidence="1" id="KW-1133">Transmembrane helix</keyword>
<accession>A0A1H6FIS1</accession>
<proteinExistence type="predicted"/>
<reference evidence="3" key="1">
    <citation type="submission" date="2016-10" db="EMBL/GenBank/DDBJ databases">
        <authorList>
            <person name="Varghese N."/>
            <person name="Submissions S."/>
        </authorList>
    </citation>
    <scope>NUCLEOTIDE SEQUENCE [LARGE SCALE GENOMIC DNA]</scope>
    <source>
        <strain evidence="3">CGMCC 1.8981</strain>
    </source>
</reference>
<sequence>MLETIAIVLLFVSVGVLLFLPTIAISWWQSRERDERDDRDSSERARE</sequence>
<evidence type="ECO:0000313" key="3">
    <source>
        <dbReference type="Proteomes" id="UP000199112"/>
    </source>
</evidence>
<keyword evidence="1" id="KW-0472">Membrane</keyword>
<evidence type="ECO:0000256" key="1">
    <source>
        <dbReference type="SAM" id="Phobius"/>
    </source>
</evidence>